<evidence type="ECO:0000256" key="3">
    <source>
        <dbReference type="ARBA" id="ARBA00020107"/>
    </source>
</evidence>
<keyword evidence="9" id="KW-0808">Transferase</keyword>
<sequence>MPFFMSSPSSPSLAHAHLPPVPSLPHNVWYEDAMEEFLSLNFLGRNLALHPKPLVRAFLRKAFSPRPQGAAASKAAAALLGPCASLPTKAWVVWNPQDVLAGYQIRYRCPHGDLYQLGWVPAPGNRFQFAFRPITGDALSSLPLDYFHHLVLYAGRTFHARWDILNPPFANFHLVQRQGNSTTNIYGNGNNVTTDVGANGWSPDVGIGEAPVVSRTSAPSKGAGSSGTSSSPSGKNSSGSRYSKWWEPAAARGLEHGIDRALGVADRAIDTTADALNAGLGKVRSKFSSQDTRLMAMPPNMVGNILATDPTSTQHGNTEIQTQGPYSVTIAYPPEPYPVLPNPDAPSCPGPSGDRAWLVDSFPWSEEYWQGLWLWDKNAWNLNDHSYPPQKMGPNSSASGSTGSYPFPWALTWSNPDCVWTSMYQQHAYWRAGCRWQLTVNGSQFHAGALVLFAAPEVPDPHTQENANFIYPYAILNLATGNTCTLELPYISPTPLTSTSLFHATWNIFIFVLTPLSSPTGTPTTLYCNLYCTPTNTEFYGLRYPLKQHLKTRHVPGSGAFGTAVSGQEMPLVGIHSERPPDSYLPGHPRSWLEFASRPGLAATLNWTMADDIGTKLLLLPVSPDSLASLSTPLGFVLTLYSQWQGEIKAQLLFTGSAQHYGRLVVAYTPPATTPPTTMDEAMHGTYTVWDINGTSTLDFTIPFMSQSYWKTVDIGTPEGLLNTNGYVSIWVMNPLTGPSAAPPSATICGFLLAGDSFRVRLQQAPALGWGEQAGPDSGNGGEEAGVETSSSVTTMESGVPDTALKPRTTFDYTDTDVVKDSLLNVFFSFYRLYPLTQLASPLLVDAGKPVMISTDPVTMFPSNIETYLSCFTYFTADLRMNFRLSSSAAITGALIIAFLPIGCTIPTTITESALSNYTLVEQPFNGLGTKEISVSFPYTSPQSALMTKYCGWPSTGGGDFGILHTNAWGTVVLYLVSPDPSNSVQVQAWISLGNFKGYCPRAVPTLGPMPQTAMLRVAGPPTAAYVERRVQPPPSYALARRQAFGIDRSHGWGDLFLEDEVWVVKVQRPTYIHWALRRIRWDGCVEQISLQNEGCKAVVGYEEPEGELYEEVELDCWDRATRTIGCEYPYSATTNCSTFVSYITSVPCENTGLALGYGLAGLSALTLAAVGVKTLKAQRQGLGDISKAAAVVNQQNIDSALREFATGVRVVDQSSVRIEAASRNILQAAGHVDFSHLENSAETIAAAAERMASSIDGARETVERLSESIPASADSAILSFLKWIAKIFGYLLVLFGSPTPMSISGLLVLICADLSTHASGFFTNCKDVLGALWCWIASKLGLSVSPEDAQQAAAAASAEKQCAGGSSGVRDYNNLVTAAKNTEWLLDKVLYLLDKLLTWLGLRVKDDPQGRLAQMHETIIKLYSDSLSVLHKVEMGDKHFSPLAVKNNLQTAEQALSIAADAKSSMHASLCTQAIKNYTTALNAIDKGRSGNTGARPEPLVVYLYGKPGCGKSVVASLLASVLAKKLGKDADDYYSPSSADCQYYDGYHQQPVHLIDDIGQDPEGRDWADFVNLVSTAPFIVPMANLEDKGMYYRSQVIICTSNFQGPNDRSARSIQAIDRRLHIRIHVSSDGFRVDDALTPCGPESKHFAAECPLTRLEALNLKFDQRSLFCTNLDSLDDLVDLILDQITVRASNSSRFRSLIKQAGDFNPSPPTCSSSCPDLRDKPHCFSDCSPECKHPPGPCSCPPPSPFEEVDRVFESISGSFDRFQAPPPPPVVLDSTAETPEEMVRKNQPFDLVEAFWKYRKPIFACTTFITVLGFVATVISLAVYYRKAGRQAAYSGMPGKAPPKPPRKPAKIMTSGAIRQSLSPAVPKLALNVHPLSSYKNGHRLNTVSVLFVHGRIGVTVSHLFEDADSLMFDGVMYPISGLNIVYDGELAALELPVREHRSIVRFLRPDCNYGEGFLISSILSGTSYVKFWDAQRAQIRIEDVMDEPDALIYHCPSFPGLCGAPVVALDPSGVSIRGIHVAGIPNYNGMACVFSKERWERLHAALAAQRQSLLQPCEPVGPPSHIPRKSALKRSPAYGAFPVTKEPAPLSKLDPRLSPEVCFDVQVFTKHGRGDTTEAWPGLAEAFDLYFSDFPASLPTLTMEEAINGTPDLDGIDMGQSPGYPWVERGRSRRSLFTWEGDHWEPLPELKSEILACLENPVYTYTTSLKDELRPLEKVKAGGTRLIEAAPIHAIIAGRMLLGGLFAYMQARPGAHGSAVGCNPDRDWTKFFWQFSCFDQVYGLDYKAFDSTLPSICFDLVSQHLTQRIGDPRVARYISSISTSTHVFGNQFYRMVGGNPSGCVGTSILNTIINNCCLLSALMAQPEFSPSKFKILCYGDDVVYATEPPIHPSKIKEFYDEYTPLKVTPADKSETFPDQSTIYDVTFLKRYFVPDDKRVMYIHPVIDPETYRQSVMWTRKGDFQDVVTSLCYLAFHAGPQNYQNWCNVVLEKCRQSGCEPKFLPYSFLQYSWLKLVSA</sequence>
<evidence type="ECO:0000259" key="25">
    <source>
        <dbReference type="PROSITE" id="PS51218"/>
    </source>
</evidence>
<dbReference type="CDD" id="cd00205">
    <property type="entry name" value="rhv_like"/>
    <property type="match status" value="3"/>
</dbReference>
<dbReference type="GO" id="GO:0003723">
    <property type="term" value="F:RNA binding"/>
    <property type="evidence" value="ECO:0007669"/>
    <property type="project" value="InterPro"/>
</dbReference>
<organism evidence="26">
    <name type="scientific">Minnesota murine picornavirus 1</name>
    <dbReference type="NCBI Taxonomy" id="3239331"/>
    <lineage>
        <taxon>Viruses</taxon>
        <taxon>Riboviria</taxon>
        <taxon>Orthornavirae</taxon>
        <taxon>Pisuviricota</taxon>
        <taxon>Pisoniviricetes</taxon>
        <taxon>Picornavirales</taxon>
    </lineage>
</organism>
<keyword evidence="12" id="KW-0519">Myristate</keyword>
<evidence type="ECO:0000256" key="9">
    <source>
        <dbReference type="ARBA" id="ARBA00022679"/>
    </source>
</evidence>
<dbReference type="InterPro" id="IPR043504">
    <property type="entry name" value="Peptidase_S1_PA_chymotrypsin"/>
</dbReference>
<evidence type="ECO:0000259" key="24">
    <source>
        <dbReference type="PROSITE" id="PS50507"/>
    </source>
</evidence>
<dbReference type="GO" id="GO:0003968">
    <property type="term" value="F:RNA-directed RNA polymerase activity"/>
    <property type="evidence" value="ECO:0007669"/>
    <property type="project" value="UniProtKB-KW"/>
</dbReference>
<dbReference type="SUPFAM" id="SSF88633">
    <property type="entry name" value="Positive stranded ssRNA viruses"/>
    <property type="match status" value="2"/>
</dbReference>
<dbReference type="GO" id="GO:0008234">
    <property type="term" value="F:cysteine-type peptidase activity"/>
    <property type="evidence" value="ECO:0007669"/>
    <property type="project" value="UniProtKB-KW"/>
</dbReference>
<dbReference type="Gene3D" id="2.60.120.20">
    <property type="match status" value="3"/>
</dbReference>
<dbReference type="EMBL" id="PQ110026">
    <property type="protein sequence ID" value="XDO02759.1"/>
    <property type="molecule type" value="Genomic_RNA"/>
</dbReference>
<dbReference type="InterPro" id="IPR007094">
    <property type="entry name" value="RNA-dir_pol_PSvirus"/>
</dbReference>
<keyword evidence="21" id="KW-0449">Lipoprotein</keyword>
<dbReference type="GO" id="GO:0006351">
    <property type="term" value="P:DNA-templated transcription"/>
    <property type="evidence" value="ECO:0007669"/>
    <property type="project" value="InterPro"/>
</dbReference>
<evidence type="ECO:0000256" key="11">
    <source>
        <dbReference type="ARBA" id="ARBA00022706"/>
    </source>
</evidence>
<dbReference type="GO" id="GO:0003724">
    <property type="term" value="F:RNA helicase activity"/>
    <property type="evidence" value="ECO:0007669"/>
    <property type="project" value="InterPro"/>
</dbReference>
<keyword evidence="20" id="KW-1035">Host cytoplasm</keyword>
<dbReference type="Gene3D" id="3.40.50.300">
    <property type="entry name" value="P-loop containing nucleotide triphosphate hydrolases"/>
    <property type="match status" value="1"/>
</dbReference>
<comment type="subcellular location">
    <subcellularLocation>
        <location evidence="1">Host cytoplasm</location>
    </subcellularLocation>
    <subcellularLocation>
        <location evidence="2">Virion</location>
    </subcellularLocation>
</comment>
<keyword evidence="13" id="KW-0547">Nucleotide-binding</keyword>
<dbReference type="Pfam" id="PF22663">
    <property type="entry name" value="Rhv_5"/>
    <property type="match status" value="1"/>
</dbReference>
<keyword evidence="5" id="KW-0191">Covalent protein-RNA linkage</keyword>
<dbReference type="GO" id="GO:0005524">
    <property type="term" value="F:ATP binding"/>
    <property type="evidence" value="ECO:0007669"/>
    <property type="project" value="UniProtKB-KW"/>
</dbReference>
<evidence type="ECO:0000256" key="15">
    <source>
        <dbReference type="ARBA" id="ARBA00022806"/>
    </source>
</evidence>
<keyword evidence="18" id="KW-0946">Virion</keyword>
<keyword evidence="23" id="KW-0812">Transmembrane</keyword>
<dbReference type="PROSITE" id="PS50507">
    <property type="entry name" value="RDRP_SSRNA_POS"/>
    <property type="match status" value="1"/>
</dbReference>
<dbReference type="Pfam" id="PF00910">
    <property type="entry name" value="RNA_helicase"/>
    <property type="match status" value="1"/>
</dbReference>
<feature type="domain" description="SF3 helicase" evidence="25">
    <location>
        <begin position="1480"/>
        <end position="1645"/>
    </location>
</feature>
<evidence type="ECO:0000256" key="17">
    <source>
        <dbReference type="ARBA" id="ARBA00022840"/>
    </source>
</evidence>
<evidence type="ECO:0000256" key="2">
    <source>
        <dbReference type="ARBA" id="ARBA00004328"/>
    </source>
</evidence>
<dbReference type="EMBL" id="PQ110028">
    <property type="protein sequence ID" value="XDO02761.1"/>
    <property type="molecule type" value="Genomic_RNA"/>
</dbReference>
<evidence type="ECO:0000256" key="12">
    <source>
        <dbReference type="ARBA" id="ARBA00022707"/>
    </source>
</evidence>
<dbReference type="InterPro" id="IPR001205">
    <property type="entry name" value="RNA-dir_pol_C"/>
</dbReference>
<keyword evidence="14" id="KW-0378">Hydrolase</keyword>
<dbReference type="PRINTS" id="PR00918">
    <property type="entry name" value="CALICVIRUSNS"/>
</dbReference>
<evidence type="ECO:0000256" key="6">
    <source>
        <dbReference type="ARBA" id="ARBA00022553"/>
    </source>
</evidence>
<keyword evidence="23" id="KW-0472">Membrane</keyword>
<dbReference type="InterPro" id="IPR004004">
    <property type="entry name" value="Helic/Pol/Pept_Calicivir-typ"/>
</dbReference>
<dbReference type="GO" id="GO:0019028">
    <property type="term" value="C:viral capsid"/>
    <property type="evidence" value="ECO:0007669"/>
    <property type="project" value="UniProtKB-KW"/>
</dbReference>
<evidence type="ECO:0000256" key="5">
    <source>
        <dbReference type="ARBA" id="ARBA00022520"/>
    </source>
</evidence>
<dbReference type="Pfam" id="PF00073">
    <property type="entry name" value="Rhv"/>
    <property type="match status" value="2"/>
</dbReference>
<evidence type="ECO:0000256" key="1">
    <source>
        <dbReference type="ARBA" id="ARBA00004192"/>
    </source>
</evidence>
<dbReference type="GO" id="GO:0030430">
    <property type="term" value="C:host cell cytoplasm"/>
    <property type="evidence" value="ECO:0007669"/>
    <property type="project" value="UniProtKB-SubCell"/>
</dbReference>
<dbReference type="Pfam" id="PF00680">
    <property type="entry name" value="RdRP_1"/>
    <property type="match status" value="1"/>
</dbReference>
<keyword evidence="16" id="KW-0788">Thiol protease</keyword>
<dbReference type="InterPro" id="IPR043128">
    <property type="entry name" value="Rev_trsase/Diguanyl_cyclase"/>
</dbReference>
<evidence type="ECO:0000256" key="23">
    <source>
        <dbReference type="SAM" id="Phobius"/>
    </source>
</evidence>
<dbReference type="InterPro" id="IPR014759">
    <property type="entry name" value="Helicase_SF3_ssRNA_vir"/>
</dbReference>
<evidence type="ECO:0000256" key="14">
    <source>
        <dbReference type="ARBA" id="ARBA00022801"/>
    </source>
</evidence>
<evidence type="ECO:0000256" key="20">
    <source>
        <dbReference type="ARBA" id="ARBA00023200"/>
    </source>
</evidence>
<dbReference type="SUPFAM" id="SSF50494">
    <property type="entry name" value="Trypsin-like serine proteases"/>
    <property type="match status" value="1"/>
</dbReference>
<evidence type="ECO:0000256" key="21">
    <source>
        <dbReference type="ARBA" id="ARBA00023288"/>
    </source>
</evidence>
<dbReference type="GO" id="GO:0005198">
    <property type="term" value="F:structural molecule activity"/>
    <property type="evidence" value="ECO:0007669"/>
    <property type="project" value="InterPro"/>
</dbReference>
<dbReference type="Gene3D" id="3.30.70.270">
    <property type="match status" value="2"/>
</dbReference>
<dbReference type="EMBL" id="PQ110027">
    <property type="protein sequence ID" value="XDO02760.1"/>
    <property type="molecule type" value="Genomic_RNA"/>
</dbReference>
<feature type="region of interest" description="Disordered" evidence="22">
    <location>
        <begin position="769"/>
        <end position="801"/>
    </location>
</feature>
<evidence type="ECO:0000256" key="7">
    <source>
        <dbReference type="ARBA" id="ARBA00022561"/>
    </source>
</evidence>
<evidence type="ECO:0000256" key="10">
    <source>
        <dbReference type="ARBA" id="ARBA00022695"/>
    </source>
</evidence>
<keyword evidence="4" id="KW-0696">RNA-directed RNA polymerase</keyword>
<reference evidence="26" key="1">
    <citation type="submission" date="2024-07" db="EMBL/GenBank/DDBJ databases">
        <title>Experimental viral spillover across 25 million year gap in Rodentia reveals limited viral transmission and purifying selection of a picornavirus.</title>
        <authorList>
            <person name="Shepherd F.K."/>
        </authorList>
    </citation>
    <scope>NUCLEOTIDE SEQUENCE</scope>
    <source>
        <strain evidence="26">Murine picornavirus Mus_musculus/AJ35-MnPV1-1/2022/MN-USA</strain>
        <strain evidence="27">Murine picornavirus Mus_musculus/AJ35-MnPV1-2/2022/MN-USA</strain>
        <strain evidence="28">Murine picornavirus Mus_musculus/AJ35-MnPV1-3/2022/MN-USA</strain>
    </source>
</reference>
<feature type="domain" description="RdRp catalytic" evidence="24">
    <location>
        <begin position="2289"/>
        <end position="2404"/>
    </location>
</feature>
<name>A0AB39JA30_9VIRU</name>
<dbReference type="Gene3D" id="2.40.10.10">
    <property type="entry name" value="Trypsin-like serine proteases"/>
    <property type="match status" value="1"/>
</dbReference>
<feature type="region of interest" description="Disordered" evidence="22">
    <location>
        <begin position="208"/>
        <end position="242"/>
    </location>
</feature>
<feature type="compositionally biased region" description="Low complexity" evidence="22">
    <location>
        <begin position="787"/>
        <end position="800"/>
    </location>
</feature>
<dbReference type="PROSITE" id="PS51218">
    <property type="entry name" value="SF3_HELICASE_2"/>
    <property type="match status" value="1"/>
</dbReference>
<keyword evidence="7" id="KW-0167">Capsid protein</keyword>
<evidence type="ECO:0000313" key="27">
    <source>
        <dbReference type="EMBL" id="XDO02760.1"/>
    </source>
</evidence>
<keyword evidence="11" id="KW-1143">T=pseudo3 icosahedral capsid protein</keyword>
<keyword evidence="15" id="KW-0347">Helicase</keyword>
<keyword evidence="17" id="KW-0067">ATP-binding</keyword>
<feature type="compositionally biased region" description="Low complexity" evidence="22">
    <location>
        <begin position="216"/>
        <end position="240"/>
    </location>
</feature>
<keyword evidence="10" id="KW-0548">Nucleotidyltransferase</keyword>
<dbReference type="InterPro" id="IPR001676">
    <property type="entry name" value="Picornavirus_capsid"/>
</dbReference>
<dbReference type="InterPro" id="IPR000605">
    <property type="entry name" value="Helicase_SF3_ssDNA/RNA_vir"/>
</dbReference>
<evidence type="ECO:0000256" key="19">
    <source>
        <dbReference type="ARBA" id="ARBA00022953"/>
    </source>
</evidence>
<dbReference type="InterPro" id="IPR059138">
    <property type="entry name" value="Pico_VP1"/>
</dbReference>
<evidence type="ECO:0000256" key="13">
    <source>
        <dbReference type="ARBA" id="ARBA00022741"/>
    </source>
</evidence>
<dbReference type="InterPro" id="IPR009003">
    <property type="entry name" value="Peptidase_S1_PA"/>
</dbReference>
<dbReference type="SUPFAM" id="SSF56672">
    <property type="entry name" value="DNA/RNA polymerases"/>
    <property type="match status" value="1"/>
</dbReference>
<dbReference type="GO" id="GO:0039694">
    <property type="term" value="P:viral RNA genome replication"/>
    <property type="evidence" value="ECO:0007669"/>
    <property type="project" value="InterPro"/>
</dbReference>
<proteinExistence type="predicted"/>
<dbReference type="InterPro" id="IPR033703">
    <property type="entry name" value="Rhv-like"/>
</dbReference>
<dbReference type="InterPro" id="IPR027417">
    <property type="entry name" value="P-loop_NTPase"/>
</dbReference>
<accession>A0AB39JA30</accession>
<dbReference type="Gene3D" id="1.20.960.20">
    <property type="match status" value="1"/>
</dbReference>
<dbReference type="InterPro" id="IPR029053">
    <property type="entry name" value="Viral_coat"/>
</dbReference>
<keyword evidence="6" id="KW-0597">Phosphoprotein</keyword>
<protein>
    <recommendedName>
        <fullName evidence="3">Genome polyprotein</fullName>
    </recommendedName>
</protein>
<dbReference type="GO" id="GO:0006508">
    <property type="term" value="P:proteolysis"/>
    <property type="evidence" value="ECO:0007669"/>
    <property type="project" value="UniProtKB-KW"/>
</dbReference>
<evidence type="ECO:0000256" key="16">
    <source>
        <dbReference type="ARBA" id="ARBA00022807"/>
    </source>
</evidence>
<dbReference type="SUPFAM" id="SSF52540">
    <property type="entry name" value="P-loop containing nucleoside triphosphate hydrolases"/>
    <property type="match status" value="1"/>
</dbReference>
<evidence type="ECO:0000256" key="4">
    <source>
        <dbReference type="ARBA" id="ARBA00022484"/>
    </source>
</evidence>
<feature type="transmembrane region" description="Helical" evidence="23">
    <location>
        <begin position="1288"/>
        <end position="1311"/>
    </location>
</feature>
<feature type="transmembrane region" description="Helical" evidence="23">
    <location>
        <begin position="1810"/>
        <end position="1834"/>
    </location>
</feature>
<evidence type="ECO:0000313" key="26">
    <source>
        <dbReference type="EMBL" id="XDO02759.1"/>
    </source>
</evidence>
<keyword evidence="8" id="KW-0645">Protease</keyword>
<evidence type="ECO:0000256" key="8">
    <source>
        <dbReference type="ARBA" id="ARBA00022670"/>
    </source>
</evidence>
<evidence type="ECO:0000313" key="28">
    <source>
        <dbReference type="EMBL" id="XDO02761.1"/>
    </source>
</evidence>
<dbReference type="InterPro" id="IPR043502">
    <property type="entry name" value="DNA/RNA_pol_sf"/>
</dbReference>
<keyword evidence="23" id="KW-1133">Transmembrane helix</keyword>
<evidence type="ECO:0000256" key="22">
    <source>
        <dbReference type="SAM" id="MobiDB-lite"/>
    </source>
</evidence>
<keyword evidence="19" id="KW-0693">Viral RNA replication</keyword>
<evidence type="ECO:0000256" key="18">
    <source>
        <dbReference type="ARBA" id="ARBA00022844"/>
    </source>
</evidence>